<dbReference type="InterPro" id="IPR043129">
    <property type="entry name" value="ATPase_NBD"/>
</dbReference>
<evidence type="ECO:0000313" key="11">
    <source>
        <dbReference type="Proteomes" id="UP000231480"/>
    </source>
</evidence>
<evidence type="ECO:0000256" key="5">
    <source>
        <dbReference type="ARBA" id="ARBA00023004"/>
    </source>
</evidence>
<dbReference type="InterPro" id="IPR000905">
    <property type="entry name" value="Gcp-like_dom"/>
</dbReference>
<dbReference type="Gene3D" id="3.30.420.40">
    <property type="match status" value="2"/>
</dbReference>
<evidence type="ECO:0000256" key="6">
    <source>
        <dbReference type="ARBA" id="ARBA00023315"/>
    </source>
</evidence>
<feature type="domain" description="Gcp-like" evidence="9">
    <location>
        <begin position="22"/>
        <end position="295"/>
    </location>
</feature>
<evidence type="ECO:0000256" key="4">
    <source>
        <dbReference type="ARBA" id="ARBA00022723"/>
    </source>
</evidence>
<dbReference type="FunFam" id="3.30.420.40:FF:000040">
    <property type="entry name" value="tRNA N6-adenosine threonylcarbamoyltransferase"/>
    <property type="match status" value="1"/>
</dbReference>
<evidence type="ECO:0000256" key="7">
    <source>
        <dbReference type="ARBA" id="ARBA00048117"/>
    </source>
</evidence>
<comment type="subcellular location">
    <subcellularLocation>
        <location evidence="8">Cytoplasm</location>
    </subcellularLocation>
</comment>
<feature type="binding site" evidence="8">
    <location>
        <position position="174"/>
    </location>
    <ligand>
        <name>substrate</name>
    </ligand>
</feature>
<evidence type="ECO:0000313" key="10">
    <source>
        <dbReference type="EMBL" id="PIP17170.1"/>
    </source>
</evidence>
<evidence type="ECO:0000256" key="8">
    <source>
        <dbReference type="HAMAP-Rule" id="MF_01445"/>
    </source>
</evidence>
<feature type="binding site" evidence="8">
    <location>
        <position position="178"/>
    </location>
    <ligand>
        <name>substrate</name>
    </ligand>
</feature>
<dbReference type="GO" id="GO:0002949">
    <property type="term" value="P:tRNA threonylcarbamoyladenosine modification"/>
    <property type="evidence" value="ECO:0007669"/>
    <property type="project" value="UniProtKB-UniRule"/>
</dbReference>
<sequence>MKILAIETSCDETAIALLDNFKIIKRLVASQIKIHAPYGGVVPHLASREHEKNLPILFKKIKSDFDVVALTIGPGLSPCLWQGINFAKKLNKPILPVNHLEGHIYANWPFSAKGRPASGWEFPVLALVVSGGHTQIVLMKGHQNYKTLGQTRDDAAGEAFDKVAKLLNLGYPGGPIIEKMAQKGDPKKYDLPRPMMHSQNYDFSFSGLKTAVLYLVRSADKINKADLCASFQSAVIDVLLFKTKKAFEEFKPKSVVFGGGVMANKALRQAIKNSLHTAYCIPDPEFCLDNAVMIALAASFKKKLIKPKDFDKIEAKPNLNLEDNSI</sequence>
<feature type="binding site" evidence="8">
    <location>
        <position position="289"/>
    </location>
    <ligand>
        <name>Fe cation</name>
        <dbReference type="ChEBI" id="CHEBI:24875"/>
    </ligand>
</feature>
<comment type="similarity">
    <text evidence="8">Belongs to the KAE1 / TsaD family.</text>
</comment>
<feature type="binding site" evidence="8">
    <location>
        <position position="99"/>
    </location>
    <ligand>
        <name>Fe cation</name>
        <dbReference type="ChEBI" id="CHEBI:24875"/>
    </ligand>
</feature>
<feature type="binding site" evidence="8">
    <location>
        <position position="264"/>
    </location>
    <ligand>
        <name>substrate</name>
    </ligand>
</feature>
<dbReference type="Pfam" id="PF00814">
    <property type="entry name" value="TsaD"/>
    <property type="match status" value="1"/>
</dbReference>
<dbReference type="CDD" id="cd24133">
    <property type="entry name" value="ASKHA_NBD_TsaD_bac"/>
    <property type="match status" value="1"/>
</dbReference>
<name>A0A2G9YD83_9BACT</name>
<comment type="caution">
    <text evidence="10">The sequence shown here is derived from an EMBL/GenBank/DDBJ whole genome shotgun (WGS) entry which is preliminary data.</text>
</comment>
<dbReference type="SUPFAM" id="SSF53067">
    <property type="entry name" value="Actin-like ATPase domain"/>
    <property type="match status" value="2"/>
</dbReference>
<evidence type="ECO:0000256" key="1">
    <source>
        <dbReference type="ARBA" id="ARBA00022490"/>
    </source>
</evidence>
<dbReference type="PANTHER" id="PTHR11735">
    <property type="entry name" value="TRNA N6-ADENOSINE THREONYLCARBAMOYLTRANSFERASE"/>
    <property type="match status" value="1"/>
</dbReference>
<evidence type="ECO:0000256" key="3">
    <source>
        <dbReference type="ARBA" id="ARBA00022694"/>
    </source>
</evidence>
<dbReference type="NCBIfam" id="TIGR00329">
    <property type="entry name" value="gcp_kae1"/>
    <property type="match status" value="1"/>
</dbReference>
<comment type="catalytic activity">
    <reaction evidence="7 8">
        <text>L-threonylcarbamoyladenylate + adenosine(37) in tRNA = N(6)-L-threonylcarbamoyladenosine(37) in tRNA + AMP + H(+)</text>
        <dbReference type="Rhea" id="RHEA:37059"/>
        <dbReference type="Rhea" id="RHEA-COMP:10162"/>
        <dbReference type="Rhea" id="RHEA-COMP:10163"/>
        <dbReference type="ChEBI" id="CHEBI:15378"/>
        <dbReference type="ChEBI" id="CHEBI:73682"/>
        <dbReference type="ChEBI" id="CHEBI:74411"/>
        <dbReference type="ChEBI" id="CHEBI:74418"/>
        <dbReference type="ChEBI" id="CHEBI:456215"/>
        <dbReference type="EC" id="2.3.1.234"/>
    </reaction>
</comment>
<dbReference type="GO" id="GO:0005506">
    <property type="term" value="F:iron ion binding"/>
    <property type="evidence" value="ECO:0007669"/>
    <property type="project" value="UniProtKB-UniRule"/>
</dbReference>
<feature type="binding site" evidence="8">
    <location>
        <position position="103"/>
    </location>
    <ligand>
        <name>Fe cation</name>
        <dbReference type="ChEBI" id="CHEBI:24875"/>
    </ligand>
</feature>
<accession>A0A2G9YD83</accession>
<dbReference type="AlphaFoldDB" id="A0A2G9YD83"/>
<evidence type="ECO:0000259" key="9">
    <source>
        <dbReference type="Pfam" id="PF00814"/>
    </source>
</evidence>
<gene>
    <name evidence="8 10" type="primary">tsaD</name>
    <name evidence="10" type="ORF">COX44_01345</name>
</gene>
<comment type="function">
    <text evidence="8">Required for the formation of a threonylcarbamoyl group on adenosine at position 37 (t(6)A37) in tRNAs that read codons beginning with adenine. Is involved in the transfer of the threonylcarbamoyl moiety of threonylcarbamoyl-AMP (TC-AMP) to the N6 group of A37, together with TsaE and TsaB. TsaD likely plays a direct catalytic role in this reaction.</text>
</comment>
<dbReference type="HAMAP" id="MF_01445">
    <property type="entry name" value="TsaD"/>
    <property type="match status" value="1"/>
</dbReference>
<proteinExistence type="inferred from homology"/>
<keyword evidence="6 8" id="KW-0012">Acyltransferase</keyword>
<keyword evidence="1 8" id="KW-0963">Cytoplasm</keyword>
<dbReference type="PANTHER" id="PTHR11735:SF6">
    <property type="entry name" value="TRNA N6-ADENOSINE THREONYLCARBAMOYLTRANSFERASE, MITOCHONDRIAL"/>
    <property type="match status" value="1"/>
</dbReference>
<dbReference type="NCBIfam" id="TIGR03723">
    <property type="entry name" value="T6A_TsaD_YgjD"/>
    <property type="match status" value="1"/>
</dbReference>
<feature type="binding site" evidence="8">
    <location>
        <begin position="128"/>
        <end position="132"/>
    </location>
    <ligand>
        <name>substrate</name>
    </ligand>
</feature>
<dbReference type="PRINTS" id="PR00789">
    <property type="entry name" value="OSIALOPTASE"/>
</dbReference>
<reference evidence="10 11" key="1">
    <citation type="submission" date="2017-09" db="EMBL/GenBank/DDBJ databases">
        <title>Depth-based differentiation of microbial function through sediment-hosted aquifers and enrichment of novel symbionts in the deep terrestrial subsurface.</title>
        <authorList>
            <person name="Probst A.J."/>
            <person name="Ladd B."/>
            <person name="Jarett J.K."/>
            <person name="Geller-Mcgrath D.E."/>
            <person name="Sieber C.M."/>
            <person name="Emerson J.B."/>
            <person name="Anantharaman K."/>
            <person name="Thomas B.C."/>
            <person name="Malmstrom R."/>
            <person name="Stieglmeier M."/>
            <person name="Klingl A."/>
            <person name="Woyke T."/>
            <person name="Ryan C.M."/>
            <person name="Banfield J.F."/>
        </authorList>
    </citation>
    <scope>NUCLEOTIDE SEQUENCE [LARGE SCALE GENOMIC DNA]</scope>
    <source>
        <strain evidence="10">CG23_combo_of_CG06-09_8_20_14_all_37_13</strain>
    </source>
</reference>
<dbReference type="InterPro" id="IPR022450">
    <property type="entry name" value="TsaD"/>
</dbReference>
<dbReference type="Proteomes" id="UP000231480">
    <property type="component" value="Unassembled WGS sequence"/>
</dbReference>
<keyword evidence="5 8" id="KW-0408">Iron</keyword>
<keyword evidence="4 8" id="KW-0479">Metal-binding</keyword>
<dbReference type="EMBL" id="PCRH01000030">
    <property type="protein sequence ID" value="PIP17170.1"/>
    <property type="molecule type" value="Genomic_DNA"/>
</dbReference>
<organism evidence="10 11">
    <name type="scientific">Candidatus Portnoybacteria bacterium CG23_combo_of_CG06-09_8_20_14_all_37_13</name>
    <dbReference type="NCBI Taxonomy" id="1974819"/>
    <lineage>
        <taxon>Bacteria</taxon>
        <taxon>Candidatus Portnoyibacteriota</taxon>
    </lineage>
</organism>
<protein>
    <recommendedName>
        <fullName evidence="8">tRNA N6-adenosine threonylcarbamoyltransferase</fullName>
        <ecNumber evidence="8">2.3.1.234</ecNumber>
    </recommendedName>
    <alternativeName>
        <fullName evidence="8">N6-L-threonylcarbamoyladenine synthase</fullName>
        <shortName evidence="8">t(6)A synthase</shortName>
    </alternativeName>
    <alternativeName>
        <fullName evidence="8">t(6)A37 threonylcarbamoyladenosine biosynthesis protein TsaD</fullName>
    </alternativeName>
    <alternativeName>
        <fullName evidence="8">tRNA threonylcarbamoyladenosine biosynthesis protein TsaD</fullName>
    </alternativeName>
</protein>
<keyword evidence="3 8" id="KW-0819">tRNA processing</keyword>
<feature type="binding site" evidence="8">
    <location>
        <position position="161"/>
    </location>
    <ligand>
        <name>substrate</name>
    </ligand>
</feature>
<dbReference type="GO" id="GO:0005737">
    <property type="term" value="C:cytoplasm"/>
    <property type="evidence" value="ECO:0007669"/>
    <property type="project" value="UniProtKB-SubCell"/>
</dbReference>
<dbReference type="InterPro" id="IPR017861">
    <property type="entry name" value="KAE1/TsaD"/>
</dbReference>
<dbReference type="EC" id="2.3.1.234" evidence="8"/>
<evidence type="ECO:0000256" key="2">
    <source>
        <dbReference type="ARBA" id="ARBA00022679"/>
    </source>
</evidence>
<comment type="cofactor">
    <cofactor evidence="8">
        <name>Fe(2+)</name>
        <dbReference type="ChEBI" id="CHEBI:29033"/>
    </cofactor>
    <text evidence="8">Binds 1 Fe(2+) ion per subunit.</text>
</comment>
<keyword evidence="2 8" id="KW-0808">Transferase</keyword>
<dbReference type="GO" id="GO:0061711">
    <property type="term" value="F:tRNA N(6)-L-threonylcarbamoyladenine synthase activity"/>
    <property type="evidence" value="ECO:0007669"/>
    <property type="project" value="UniProtKB-EC"/>
</dbReference>